<organism evidence="3 4">
    <name type="scientific">Corynebacterium wankanglinii</name>
    <dbReference type="NCBI Taxonomy" id="2735136"/>
    <lineage>
        <taxon>Bacteria</taxon>
        <taxon>Bacillati</taxon>
        <taxon>Actinomycetota</taxon>
        <taxon>Actinomycetes</taxon>
        <taxon>Mycobacteriales</taxon>
        <taxon>Corynebacteriaceae</taxon>
        <taxon>Corynebacterium</taxon>
    </lineage>
</organism>
<proteinExistence type="inferred from homology"/>
<dbReference type="Proteomes" id="UP000577408">
    <property type="component" value="Unassembled WGS sequence"/>
</dbReference>
<evidence type="ECO:0000256" key="1">
    <source>
        <dbReference type="ARBA" id="ARBA00006738"/>
    </source>
</evidence>
<name>A0A7H0K8X3_9CORY</name>
<dbReference type="InterPro" id="IPR011335">
    <property type="entry name" value="Restrct_endonuc-II-like"/>
</dbReference>
<dbReference type="NCBIfam" id="TIGR00252">
    <property type="entry name" value="YraN family protein"/>
    <property type="match status" value="1"/>
</dbReference>
<sequence length="126" mass="14299">MQVDYQAQYELGRAGEKAAIRWYEDEGYRLLGHRQRMRAGEIDAVVEDEDGTIVFVEVKSRRGNAFGAAEAVTAKKLNTMRGCAAQWMEERSAGEFRPLRFDVVEVVFDGEDYILRRFPGVEDGAC</sequence>
<dbReference type="HAMAP" id="MF_00048">
    <property type="entry name" value="UPF0102"/>
    <property type="match status" value="1"/>
</dbReference>
<dbReference type="Pfam" id="PF02021">
    <property type="entry name" value="UPF0102"/>
    <property type="match status" value="1"/>
</dbReference>
<dbReference type="InterPro" id="IPR011856">
    <property type="entry name" value="tRNA_endonuc-like_dom_sf"/>
</dbReference>
<keyword evidence="4" id="KW-1185">Reference proteome</keyword>
<evidence type="ECO:0000313" key="4">
    <source>
        <dbReference type="Proteomes" id="UP000577408"/>
    </source>
</evidence>
<dbReference type="PANTHER" id="PTHR34039">
    <property type="entry name" value="UPF0102 PROTEIN YRAN"/>
    <property type="match status" value="1"/>
</dbReference>
<dbReference type="EMBL" id="JABFED010000002">
    <property type="protein sequence ID" value="MBA1837177.1"/>
    <property type="molecule type" value="Genomic_DNA"/>
</dbReference>
<dbReference type="RefSeq" id="WP_181191880.1">
    <property type="nucleotide sequence ID" value="NZ_JABFED010000002.1"/>
</dbReference>
<dbReference type="SUPFAM" id="SSF52980">
    <property type="entry name" value="Restriction endonuclease-like"/>
    <property type="match status" value="1"/>
</dbReference>
<comment type="similarity">
    <text evidence="1 2">Belongs to the UPF0102 family.</text>
</comment>
<gene>
    <name evidence="3" type="ORF">HMA55_04555</name>
</gene>
<accession>A0A7H0K8X3</accession>
<dbReference type="Gene3D" id="3.40.1350.10">
    <property type="match status" value="1"/>
</dbReference>
<dbReference type="PANTHER" id="PTHR34039:SF1">
    <property type="entry name" value="UPF0102 PROTEIN YRAN"/>
    <property type="match status" value="1"/>
</dbReference>
<dbReference type="GO" id="GO:0003676">
    <property type="term" value="F:nucleic acid binding"/>
    <property type="evidence" value="ECO:0007669"/>
    <property type="project" value="InterPro"/>
</dbReference>
<comment type="caution">
    <text evidence="3">The sequence shown here is derived from an EMBL/GenBank/DDBJ whole genome shotgun (WGS) entry which is preliminary data.</text>
</comment>
<protein>
    <recommendedName>
        <fullName evidence="2">UPF0102 protein HMA55_04555</fullName>
    </recommendedName>
</protein>
<dbReference type="InterPro" id="IPR003509">
    <property type="entry name" value="UPF0102_YraN-like"/>
</dbReference>
<evidence type="ECO:0000313" key="3">
    <source>
        <dbReference type="EMBL" id="MBA1837177.1"/>
    </source>
</evidence>
<dbReference type="AlphaFoldDB" id="A0A7H0K8X3"/>
<evidence type="ECO:0000256" key="2">
    <source>
        <dbReference type="HAMAP-Rule" id="MF_00048"/>
    </source>
</evidence>
<reference evidence="3 4" key="1">
    <citation type="submission" date="2020-05" db="EMBL/GenBank/DDBJ databases">
        <title>Descriptions of Corynebacterium xxxx sp. nov., Corynebacterium yyyy sp. nov. and Corynebacterium zzzz sp. nov.</title>
        <authorList>
            <person name="Zhang G."/>
        </authorList>
    </citation>
    <scope>NUCLEOTIDE SEQUENCE [LARGE SCALE GENOMIC DNA]</scope>
    <source>
        <strain evidence="4">zg-913</strain>
    </source>
</reference>